<evidence type="ECO:0000259" key="5">
    <source>
        <dbReference type="PROSITE" id="PS50075"/>
    </source>
</evidence>
<dbReference type="AlphaFoldDB" id="A0A3G2J8F8"/>
<dbReference type="Pfam" id="PF00550">
    <property type="entry name" value="PP-binding"/>
    <property type="match status" value="1"/>
</dbReference>
<dbReference type="GO" id="GO:0005829">
    <property type="term" value="C:cytosol"/>
    <property type="evidence" value="ECO:0007669"/>
    <property type="project" value="TreeGrafter"/>
</dbReference>
<comment type="cofactor">
    <cofactor evidence="1">
        <name>pantetheine 4'-phosphate</name>
        <dbReference type="ChEBI" id="CHEBI:47942"/>
    </cofactor>
</comment>
<keyword evidence="2" id="KW-0596">Phosphopantetheine</keyword>
<dbReference type="Gene3D" id="3.30.559.30">
    <property type="entry name" value="Nonribosomal peptide synthetase, condensation domain"/>
    <property type="match status" value="2"/>
</dbReference>
<organism evidence="6 7">
    <name type="scientific">Streptomyces dangxiongensis</name>
    <dbReference type="NCBI Taxonomy" id="1442032"/>
    <lineage>
        <taxon>Bacteria</taxon>
        <taxon>Bacillati</taxon>
        <taxon>Actinomycetota</taxon>
        <taxon>Actinomycetes</taxon>
        <taxon>Kitasatosporales</taxon>
        <taxon>Streptomycetaceae</taxon>
        <taxon>Streptomyces</taxon>
    </lineage>
</organism>
<dbReference type="Gene3D" id="3.30.559.10">
    <property type="entry name" value="Chloramphenicol acetyltransferase-like domain"/>
    <property type="match status" value="2"/>
</dbReference>
<dbReference type="CDD" id="cd19531">
    <property type="entry name" value="LCL_NRPS-like"/>
    <property type="match status" value="2"/>
</dbReference>
<dbReference type="EMBL" id="CP033073">
    <property type="protein sequence ID" value="AYN37725.1"/>
    <property type="molecule type" value="Genomic_DNA"/>
</dbReference>
<keyword evidence="7" id="KW-1185">Reference proteome</keyword>
<dbReference type="InterPro" id="IPR020806">
    <property type="entry name" value="PKS_PP-bd"/>
</dbReference>
<sequence>MADEPWAGPASLGQHSLWLRSRLAREDSAQHVTAVFRLTGALDVPALTGALDAVVDRHESLRTVFELRGDTLTQVVLPRLTLDVPVRELAVEAIPDAVHELLHRPFDLAEGPLLRFHLLRLAPQEHLAVLAVHHIVTDATSSAVLLEELTFGYAARVAGVEPEYDELPIQYADFAVWQRDRLSGDHLESLTGYWAKRLAGVVPLPFTPATGQVPDGGPRGAAHHFTLPAVTARALEKLAYHRGATAFMVLLAGYQALLSRWFRQDDITVVSPTEGRDRPELERLVGYFVNPLLLRTDLSGAPGFSALLDRVRAGCLDDFDRRELPFERAVEELRRHGGAGAERLASGAMFVLQSPRPASWRVAGLTMELLPSPVTTAKAGLVLDVRPVGGGYEAVLEYDTALFGQAAAERFARHLGELYARAARLPELPLPELLAAVAPEDELPAFPETPVLPEAGAAPPEDELPAPFVPPRTPIEREVARIWAELLDGSEEVGVHDNFFDLGGQSLTAVRLAARLRDAFPVEISVRDDLYRDFTVAAVSATVYRRLAGPGTPEEPPGTAPSPGRVRHEENLLAGMAGAAETAGAAEAAGASSAPEGGELRFRASLAQEGLWDSLSPERTAPLLTAGVRLYGPLDTERLRAAWDALADRHETLRSTYRIEDGHLTQIVAPSVRLPLDTADAEPHAYPDIVRAEVDRPFDLASAPPVRMRLLRFGPDDHAVLVVLHHMVGDGRTLEILVRDLWALYLGEGDRLPGLPTRFAEFARRHRELVAGPRGDELTAYWTDRLAGAEPVVLPSDRVPADAPRQLGRAVDIAMPEPVFEALSRLTARRRTTLNTVGLAAFQLLLARRSGQRDICLRTPVSYRDTTDVQDLVADFSNDVVIRVDLSGDPTYAGVLDRVEEATREGFARHELPPHLLEPHLPDPELLGRLFRVQFTTEEEVRAGLEGGGLRVEPLTPPFPYAYRPLSVRLRHGGTRPHTVWICRDDLFSPDRIEELAAEFHEVIAAMAADPTAPALR</sequence>
<proteinExistence type="predicted"/>
<dbReference type="PANTHER" id="PTHR45527">
    <property type="entry name" value="NONRIBOSOMAL PEPTIDE SYNTHETASE"/>
    <property type="match status" value="1"/>
</dbReference>
<dbReference type="GO" id="GO:0047527">
    <property type="term" value="F:2,3-dihydroxybenzoate-serine ligase activity"/>
    <property type="evidence" value="ECO:0007669"/>
    <property type="project" value="TreeGrafter"/>
</dbReference>
<feature type="domain" description="Carrier" evidence="5">
    <location>
        <begin position="470"/>
        <end position="547"/>
    </location>
</feature>
<dbReference type="GO" id="GO:0008610">
    <property type="term" value="P:lipid biosynthetic process"/>
    <property type="evidence" value="ECO:0007669"/>
    <property type="project" value="UniProtKB-ARBA"/>
</dbReference>
<dbReference type="OrthoDB" id="2472181at2"/>
<dbReference type="GO" id="GO:0009366">
    <property type="term" value="C:enterobactin synthetase complex"/>
    <property type="evidence" value="ECO:0007669"/>
    <property type="project" value="TreeGrafter"/>
</dbReference>
<protein>
    <recommendedName>
        <fullName evidence="5">Carrier domain-containing protein</fullName>
    </recommendedName>
</protein>
<dbReference type="SUPFAM" id="SSF47336">
    <property type="entry name" value="ACP-like"/>
    <property type="match status" value="1"/>
</dbReference>
<dbReference type="RefSeq" id="WP_121785236.1">
    <property type="nucleotide sequence ID" value="NZ_CP033073.1"/>
</dbReference>
<gene>
    <name evidence="6" type="ORF">D9753_00490</name>
</gene>
<evidence type="ECO:0000256" key="1">
    <source>
        <dbReference type="ARBA" id="ARBA00001957"/>
    </source>
</evidence>
<dbReference type="PANTHER" id="PTHR45527:SF1">
    <property type="entry name" value="FATTY ACID SYNTHASE"/>
    <property type="match status" value="1"/>
</dbReference>
<evidence type="ECO:0000256" key="2">
    <source>
        <dbReference type="ARBA" id="ARBA00022450"/>
    </source>
</evidence>
<dbReference type="InterPro" id="IPR023213">
    <property type="entry name" value="CAT-like_dom_sf"/>
</dbReference>
<dbReference type="GO" id="GO:0043041">
    <property type="term" value="P:amino acid activation for nonribosomal peptide biosynthetic process"/>
    <property type="evidence" value="ECO:0007669"/>
    <property type="project" value="TreeGrafter"/>
</dbReference>
<dbReference type="Pfam" id="PF00668">
    <property type="entry name" value="Condensation"/>
    <property type="match status" value="2"/>
</dbReference>
<name>A0A3G2J8F8_9ACTN</name>
<dbReference type="InterPro" id="IPR036736">
    <property type="entry name" value="ACP-like_sf"/>
</dbReference>
<dbReference type="InterPro" id="IPR009081">
    <property type="entry name" value="PP-bd_ACP"/>
</dbReference>
<feature type="region of interest" description="Disordered" evidence="4">
    <location>
        <begin position="547"/>
        <end position="566"/>
    </location>
</feature>
<evidence type="ECO:0000313" key="6">
    <source>
        <dbReference type="EMBL" id="AYN37725.1"/>
    </source>
</evidence>
<accession>A0A3G2J8F8</accession>
<evidence type="ECO:0000313" key="7">
    <source>
        <dbReference type="Proteomes" id="UP000268329"/>
    </source>
</evidence>
<dbReference type="SUPFAM" id="SSF52777">
    <property type="entry name" value="CoA-dependent acyltransferases"/>
    <property type="match status" value="4"/>
</dbReference>
<dbReference type="PROSITE" id="PS50075">
    <property type="entry name" value="CARRIER"/>
    <property type="match status" value="1"/>
</dbReference>
<evidence type="ECO:0000256" key="4">
    <source>
        <dbReference type="SAM" id="MobiDB-lite"/>
    </source>
</evidence>
<keyword evidence="3" id="KW-0597">Phosphoprotein</keyword>
<dbReference type="Gene3D" id="1.10.1200.10">
    <property type="entry name" value="ACP-like"/>
    <property type="match status" value="1"/>
</dbReference>
<dbReference type="GO" id="GO:0009239">
    <property type="term" value="P:enterobactin biosynthetic process"/>
    <property type="evidence" value="ECO:0007669"/>
    <property type="project" value="TreeGrafter"/>
</dbReference>
<dbReference type="InterPro" id="IPR001242">
    <property type="entry name" value="Condensation_dom"/>
</dbReference>
<evidence type="ECO:0000256" key="3">
    <source>
        <dbReference type="ARBA" id="ARBA00022553"/>
    </source>
</evidence>
<dbReference type="GO" id="GO:0031177">
    <property type="term" value="F:phosphopantetheine binding"/>
    <property type="evidence" value="ECO:0007669"/>
    <property type="project" value="InterPro"/>
</dbReference>
<dbReference type="KEGG" id="sdd:D9753_00490"/>
<dbReference type="Proteomes" id="UP000268329">
    <property type="component" value="Chromosome"/>
</dbReference>
<dbReference type="SMART" id="SM00823">
    <property type="entry name" value="PKS_PP"/>
    <property type="match status" value="1"/>
</dbReference>
<reference evidence="6 7" key="1">
    <citation type="submission" date="2018-10" db="EMBL/GenBank/DDBJ databases">
        <title>The genome of Streptomyces dangxiongensis Z022.</title>
        <authorList>
            <person name="Zhang B."/>
        </authorList>
    </citation>
    <scope>NUCLEOTIDE SEQUENCE [LARGE SCALE GENOMIC DNA]</scope>
    <source>
        <strain evidence="6 7">Z022</strain>
    </source>
</reference>